<evidence type="ECO:0000256" key="1">
    <source>
        <dbReference type="SAM" id="MobiDB-lite"/>
    </source>
</evidence>
<feature type="compositionally biased region" description="Low complexity" evidence="1">
    <location>
        <begin position="56"/>
        <end position="85"/>
    </location>
</feature>
<name>A0A7G9G984_9FIRM</name>
<accession>A0A7G9G984</accession>
<evidence type="ECO:0000256" key="2">
    <source>
        <dbReference type="SAM" id="SignalP"/>
    </source>
</evidence>
<feature type="signal peptide" evidence="2">
    <location>
        <begin position="1"/>
        <end position="22"/>
    </location>
</feature>
<dbReference type="PROSITE" id="PS51257">
    <property type="entry name" value="PROKAR_LIPOPROTEIN"/>
    <property type="match status" value="1"/>
</dbReference>
<sequence length="208" mass="22649">MRKIWKRIAPALLLCLLLSACGNGGGKTGFNVTPPDSNSREPSLNIESAAPETNASEEPSSGGTESPSSTPDSDPSSAPATDPAGESAEGDVLEIGEKMFLTQINDMYYNFDHYKDKTIIVEGMYAQFYSWDGSETAPVVYRKGPGCCGNDGWGGFLLKYDGEYPNENDWIRVTGTPELVEEGYYLNLYLNVTSLEVKTERGAEFVTQ</sequence>
<feature type="region of interest" description="Disordered" evidence="1">
    <location>
        <begin position="31"/>
        <end position="92"/>
    </location>
</feature>
<protein>
    <recommendedName>
        <fullName evidence="3">DUF1980 domain-containing protein</fullName>
    </recommendedName>
</protein>
<dbReference type="AlphaFoldDB" id="A0A7G9G984"/>
<evidence type="ECO:0000259" key="3">
    <source>
        <dbReference type="Pfam" id="PF21537"/>
    </source>
</evidence>
<dbReference type="RefSeq" id="WP_118647661.1">
    <property type="nucleotide sequence ID" value="NZ_CP060635.1"/>
</dbReference>
<feature type="compositionally biased region" description="Polar residues" evidence="1">
    <location>
        <begin position="31"/>
        <end position="54"/>
    </location>
</feature>
<feature type="domain" description="DUF1980" evidence="3">
    <location>
        <begin position="85"/>
        <end position="199"/>
    </location>
</feature>
<keyword evidence="2" id="KW-0732">Signal</keyword>
<evidence type="ECO:0000313" key="4">
    <source>
        <dbReference type="EMBL" id="QNM07366.1"/>
    </source>
</evidence>
<dbReference type="KEGG" id="whj:H9Q79_10475"/>
<gene>
    <name evidence="4" type="ORF">H9Q79_10475</name>
</gene>
<dbReference type="Proteomes" id="UP000515860">
    <property type="component" value="Chromosome"/>
</dbReference>
<reference evidence="4 5" key="1">
    <citation type="submission" date="2020-08" db="EMBL/GenBank/DDBJ databases">
        <authorList>
            <person name="Liu C."/>
            <person name="Sun Q."/>
        </authorList>
    </citation>
    <scope>NUCLEOTIDE SEQUENCE [LARGE SCALE GENOMIC DNA]</scope>
    <source>
        <strain evidence="4 5">NSJ-29</strain>
    </source>
</reference>
<dbReference type="InterPro" id="IPR048447">
    <property type="entry name" value="DUF1980_C"/>
</dbReference>
<dbReference type="Pfam" id="PF21537">
    <property type="entry name" value="DUF1980_C"/>
    <property type="match status" value="1"/>
</dbReference>
<proteinExistence type="predicted"/>
<keyword evidence="5" id="KW-1185">Reference proteome</keyword>
<evidence type="ECO:0000313" key="5">
    <source>
        <dbReference type="Proteomes" id="UP000515860"/>
    </source>
</evidence>
<organism evidence="4 5">
    <name type="scientific">Wansuia hejianensis</name>
    <dbReference type="NCBI Taxonomy" id="2763667"/>
    <lineage>
        <taxon>Bacteria</taxon>
        <taxon>Bacillati</taxon>
        <taxon>Bacillota</taxon>
        <taxon>Clostridia</taxon>
        <taxon>Lachnospirales</taxon>
        <taxon>Lachnospiraceae</taxon>
        <taxon>Wansuia</taxon>
    </lineage>
</organism>
<dbReference type="EMBL" id="CP060635">
    <property type="protein sequence ID" value="QNM07366.1"/>
    <property type="molecule type" value="Genomic_DNA"/>
</dbReference>
<feature type="chain" id="PRO_5039657105" description="DUF1980 domain-containing protein" evidence="2">
    <location>
        <begin position="23"/>
        <end position="208"/>
    </location>
</feature>